<protein>
    <submittedName>
        <fullName evidence="2">Uncharacterized protein</fullName>
    </submittedName>
</protein>
<feature type="transmembrane region" description="Helical" evidence="1">
    <location>
        <begin position="212"/>
        <end position="232"/>
    </location>
</feature>
<evidence type="ECO:0000313" key="3">
    <source>
        <dbReference type="Proteomes" id="UP000824005"/>
    </source>
</evidence>
<gene>
    <name evidence="2" type="ORF">H9830_12795</name>
</gene>
<keyword evidence="1" id="KW-1133">Transmembrane helix</keyword>
<proteinExistence type="predicted"/>
<feature type="transmembrane region" description="Helical" evidence="1">
    <location>
        <begin position="290"/>
        <end position="313"/>
    </location>
</feature>
<accession>A0A9D1YXX5</accession>
<dbReference type="Proteomes" id="UP000824005">
    <property type="component" value="Unassembled WGS sequence"/>
</dbReference>
<reference evidence="2" key="1">
    <citation type="journal article" date="2021" name="PeerJ">
        <title>Extensive microbial diversity within the chicken gut microbiome revealed by metagenomics and culture.</title>
        <authorList>
            <person name="Gilroy R."/>
            <person name="Ravi A."/>
            <person name="Getino M."/>
            <person name="Pursley I."/>
            <person name="Horton D.L."/>
            <person name="Alikhan N.F."/>
            <person name="Baker D."/>
            <person name="Gharbi K."/>
            <person name="Hall N."/>
            <person name="Watson M."/>
            <person name="Adriaenssens E.M."/>
            <person name="Foster-Nyarko E."/>
            <person name="Jarju S."/>
            <person name="Secka A."/>
            <person name="Antonio M."/>
            <person name="Oren A."/>
            <person name="Chaudhuri R.R."/>
            <person name="La Ragione R."/>
            <person name="Hildebrand F."/>
            <person name="Pallen M.J."/>
        </authorList>
    </citation>
    <scope>NUCLEOTIDE SEQUENCE</scope>
    <source>
        <strain evidence="2">ChiGjej1B1-98</strain>
    </source>
</reference>
<feature type="transmembrane region" description="Helical" evidence="1">
    <location>
        <begin position="185"/>
        <end position="206"/>
    </location>
</feature>
<keyword evidence="1" id="KW-0472">Membrane</keyword>
<feature type="transmembrane region" description="Helical" evidence="1">
    <location>
        <begin position="103"/>
        <end position="122"/>
    </location>
</feature>
<comment type="caution">
    <text evidence="2">The sequence shown here is derived from an EMBL/GenBank/DDBJ whole genome shotgun (WGS) entry which is preliminary data.</text>
</comment>
<dbReference type="InterPro" id="IPR047928">
    <property type="entry name" value="Perm_prefix_1"/>
</dbReference>
<dbReference type="AlphaFoldDB" id="A0A9D1YXX5"/>
<organism evidence="2 3">
    <name type="scientific">Candidatus Agrococcus pullicola</name>
    <dbReference type="NCBI Taxonomy" id="2838429"/>
    <lineage>
        <taxon>Bacteria</taxon>
        <taxon>Bacillati</taxon>
        <taxon>Actinomycetota</taxon>
        <taxon>Actinomycetes</taxon>
        <taxon>Micrococcales</taxon>
        <taxon>Microbacteriaceae</taxon>
        <taxon>Agrococcus</taxon>
    </lineage>
</organism>
<dbReference type="EMBL" id="DXDC01000386">
    <property type="protein sequence ID" value="HIY67140.1"/>
    <property type="molecule type" value="Genomic_DNA"/>
</dbReference>
<dbReference type="NCBIfam" id="NF038403">
    <property type="entry name" value="perm_prefix_1"/>
    <property type="match status" value="1"/>
</dbReference>
<name>A0A9D1YXX5_9MICO</name>
<reference evidence="2" key="2">
    <citation type="submission" date="2021-04" db="EMBL/GenBank/DDBJ databases">
        <authorList>
            <person name="Gilroy R."/>
        </authorList>
    </citation>
    <scope>NUCLEOTIDE SEQUENCE</scope>
    <source>
        <strain evidence="2">ChiGjej1B1-98</strain>
    </source>
</reference>
<evidence type="ECO:0000256" key="1">
    <source>
        <dbReference type="SAM" id="Phobius"/>
    </source>
</evidence>
<evidence type="ECO:0000313" key="2">
    <source>
        <dbReference type="EMBL" id="HIY67140.1"/>
    </source>
</evidence>
<dbReference type="Gene3D" id="1.20.1250.20">
    <property type="entry name" value="MFS general substrate transporter like domains"/>
    <property type="match status" value="1"/>
</dbReference>
<dbReference type="InterPro" id="IPR036259">
    <property type="entry name" value="MFS_trans_sf"/>
</dbReference>
<keyword evidence="1" id="KW-0812">Transmembrane</keyword>
<sequence>MNTAVETYINGLFTNLPSTAELERARRELLQMSEDKYEELIAAGVSPNEATGRVITEFGNLDELADALGIRQALDDAGDAETIPVVGREEAERSLRESRNTGILIGGGVFIIMLAIAGFAWLGGGNEYVWAQAGLFAIIAIAIGMFIVSAFVQPTASRFSNHEIMLDPRTKDEYKLRGERSNWKFATGLVTGIGLLVLALVPTVVLREADSYHSAGAAFLAVAGLGVAVLIVNGVSRGGLTTLIESGPPKPEDKIEERTDTRIGLVASVYWPFMVMIYLAWSFIWSAWHISWILFPIAGVGFAVVATSMYAVANWKRTNA</sequence>
<feature type="transmembrane region" description="Helical" evidence="1">
    <location>
        <begin position="263"/>
        <end position="284"/>
    </location>
</feature>
<feature type="transmembrane region" description="Helical" evidence="1">
    <location>
        <begin position="128"/>
        <end position="152"/>
    </location>
</feature>